<evidence type="ECO:0000313" key="7">
    <source>
        <dbReference type="EMBL" id="MCW3788814.1"/>
    </source>
</evidence>
<evidence type="ECO:0000256" key="4">
    <source>
        <dbReference type="ARBA" id="ARBA00023284"/>
    </source>
</evidence>
<dbReference type="AlphaFoldDB" id="A0AAE3M8H0"/>
<organism evidence="7 8">
    <name type="scientific">Plebeiibacterium sediminum</name>
    <dbReference type="NCBI Taxonomy" id="2992112"/>
    <lineage>
        <taxon>Bacteria</taxon>
        <taxon>Pseudomonadati</taxon>
        <taxon>Bacteroidota</taxon>
        <taxon>Bacteroidia</taxon>
        <taxon>Marinilabiliales</taxon>
        <taxon>Marinilabiliaceae</taxon>
        <taxon>Plebeiibacterium</taxon>
    </lineage>
</organism>
<sequence length="365" mass="39981">MKKIILSALVAILILASCQEQKPTFTLTGKLNSNGEKTLVVNVLDGTNFNALDTLVITDGVINYSTTLESPLLMVIGEDKTRNSVSFFADNSAYTISGNVDSLNVASITGGAAYDLYKKITDSEQRIAEVSRELRPKFAAANQAGDTAKANAIYDEYMAEAQKVDDIKAELVKANPTSPVSAFVVYNMYRHGSLEEMKEGLAQLDSTLTANSYYKALMERVALLETVAVGKEAPEFTQNDAEGNPVALSSFKGKYLLVDFWASWCGPCRGENPNVVKLYADYKDKGFDILGISLDQKKDAWLKAIEEDQLAWNHVSDLKGWGNEVAKLYGVSSIPHTILLDKEGKIIAKNLRGEELRAKIAELLD</sequence>
<dbReference type="Gene3D" id="3.40.30.10">
    <property type="entry name" value="Glutaredoxin"/>
    <property type="match status" value="1"/>
</dbReference>
<evidence type="ECO:0000313" key="8">
    <source>
        <dbReference type="Proteomes" id="UP001209229"/>
    </source>
</evidence>
<keyword evidence="2" id="KW-0201">Cytochrome c-type biogenesis</keyword>
<dbReference type="CDD" id="cd02966">
    <property type="entry name" value="TlpA_like_family"/>
    <property type="match status" value="1"/>
</dbReference>
<dbReference type="GO" id="GO:0030313">
    <property type="term" value="C:cell envelope"/>
    <property type="evidence" value="ECO:0007669"/>
    <property type="project" value="UniProtKB-SubCell"/>
</dbReference>
<feature type="chain" id="PRO_5042237875" evidence="5">
    <location>
        <begin position="23"/>
        <end position="365"/>
    </location>
</feature>
<dbReference type="GO" id="GO:0016209">
    <property type="term" value="F:antioxidant activity"/>
    <property type="evidence" value="ECO:0007669"/>
    <property type="project" value="InterPro"/>
</dbReference>
<dbReference type="InterPro" id="IPR000866">
    <property type="entry name" value="AhpC/TSA"/>
</dbReference>
<evidence type="ECO:0000256" key="1">
    <source>
        <dbReference type="ARBA" id="ARBA00004196"/>
    </source>
</evidence>
<dbReference type="PANTHER" id="PTHR42852">
    <property type="entry name" value="THIOL:DISULFIDE INTERCHANGE PROTEIN DSBE"/>
    <property type="match status" value="1"/>
</dbReference>
<evidence type="ECO:0000256" key="3">
    <source>
        <dbReference type="ARBA" id="ARBA00023157"/>
    </source>
</evidence>
<name>A0AAE3M8H0_9BACT</name>
<comment type="caution">
    <text evidence="7">The sequence shown here is derived from an EMBL/GenBank/DDBJ whole genome shotgun (WGS) entry which is preliminary data.</text>
</comment>
<dbReference type="InterPro" id="IPR013766">
    <property type="entry name" value="Thioredoxin_domain"/>
</dbReference>
<keyword evidence="4" id="KW-0676">Redox-active center</keyword>
<dbReference type="InterPro" id="IPR017937">
    <property type="entry name" value="Thioredoxin_CS"/>
</dbReference>
<proteinExistence type="predicted"/>
<gene>
    <name evidence="7" type="ORF">OM075_20250</name>
</gene>
<accession>A0AAE3M8H0</accession>
<protein>
    <submittedName>
        <fullName evidence="7">AhpC/TSA family protein</fullName>
    </submittedName>
</protein>
<dbReference type="InterPro" id="IPR036249">
    <property type="entry name" value="Thioredoxin-like_sf"/>
</dbReference>
<dbReference type="Pfam" id="PF14289">
    <property type="entry name" value="DUF4369"/>
    <property type="match status" value="1"/>
</dbReference>
<dbReference type="RefSeq" id="WP_301192370.1">
    <property type="nucleotide sequence ID" value="NZ_JAPDPJ010000066.1"/>
</dbReference>
<dbReference type="InterPro" id="IPR050553">
    <property type="entry name" value="Thioredoxin_ResA/DsbE_sf"/>
</dbReference>
<evidence type="ECO:0000256" key="5">
    <source>
        <dbReference type="SAM" id="SignalP"/>
    </source>
</evidence>
<dbReference type="PANTHER" id="PTHR42852:SF6">
    <property type="entry name" value="THIOL:DISULFIDE INTERCHANGE PROTEIN DSBE"/>
    <property type="match status" value="1"/>
</dbReference>
<feature type="domain" description="Thioredoxin" evidence="6">
    <location>
        <begin position="227"/>
        <end position="365"/>
    </location>
</feature>
<evidence type="ECO:0000256" key="2">
    <source>
        <dbReference type="ARBA" id="ARBA00022748"/>
    </source>
</evidence>
<keyword evidence="8" id="KW-1185">Reference proteome</keyword>
<dbReference type="Proteomes" id="UP001209229">
    <property type="component" value="Unassembled WGS sequence"/>
</dbReference>
<dbReference type="SUPFAM" id="SSF52833">
    <property type="entry name" value="Thioredoxin-like"/>
    <property type="match status" value="1"/>
</dbReference>
<dbReference type="GO" id="GO:0016491">
    <property type="term" value="F:oxidoreductase activity"/>
    <property type="evidence" value="ECO:0007669"/>
    <property type="project" value="InterPro"/>
</dbReference>
<dbReference type="PROSITE" id="PS51257">
    <property type="entry name" value="PROKAR_LIPOPROTEIN"/>
    <property type="match status" value="1"/>
</dbReference>
<keyword evidence="5" id="KW-0732">Signal</keyword>
<dbReference type="EMBL" id="JAPDPJ010000066">
    <property type="protein sequence ID" value="MCW3788814.1"/>
    <property type="molecule type" value="Genomic_DNA"/>
</dbReference>
<dbReference type="InterPro" id="IPR025380">
    <property type="entry name" value="DUF4369"/>
</dbReference>
<dbReference type="PROSITE" id="PS51352">
    <property type="entry name" value="THIOREDOXIN_2"/>
    <property type="match status" value="1"/>
</dbReference>
<feature type="signal peptide" evidence="5">
    <location>
        <begin position="1"/>
        <end position="22"/>
    </location>
</feature>
<comment type="subcellular location">
    <subcellularLocation>
        <location evidence="1">Cell envelope</location>
    </subcellularLocation>
</comment>
<dbReference type="GO" id="GO:0017004">
    <property type="term" value="P:cytochrome complex assembly"/>
    <property type="evidence" value="ECO:0007669"/>
    <property type="project" value="UniProtKB-KW"/>
</dbReference>
<evidence type="ECO:0000259" key="6">
    <source>
        <dbReference type="PROSITE" id="PS51352"/>
    </source>
</evidence>
<keyword evidence="3" id="KW-1015">Disulfide bond</keyword>
<dbReference type="Pfam" id="PF00578">
    <property type="entry name" value="AhpC-TSA"/>
    <property type="match status" value="1"/>
</dbReference>
<reference evidence="7" key="1">
    <citation type="submission" date="2022-10" db="EMBL/GenBank/DDBJ databases">
        <authorList>
            <person name="Yu W.X."/>
        </authorList>
    </citation>
    <scope>NUCLEOTIDE SEQUENCE</scope>
    <source>
        <strain evidence="7">AAT</strain>
    </source>
</reference>
<dbReference type="PROSITE" id="PS00194">
    <property type="entry name" value="THIOREDOXIN_1"/>
    <property type="match status" value="1"/>
</dbReference>